<evidence type="ECO:0000313" key="1">
    <source>
        <dbReference type="EMBL" id="KAK2173496.1"/>
    </source>
</evidence>
<organism evidence="1 2">
    <name type="scientific">Ridgeia piscesae</name>
    <name type="common">Tubeworm</name>
    <dbReference type="NCBI Taxonomy" id="27915"/>
    <lineage>
        <taxon>Eukaryota</taxon>
        <taxon>Metazoa</taxon>
        <taxon>Spiralia</taxon>
        <taxon>Lophotrochozoa</taxon>
        <taxon>Annelida</taxon>
        <taxon>Polychaeta</taxon>
        <taxon>Sedentaria</taxon>
        <taxon>Canalipalpata</taxon>
        <taxon>Sabellida</taxon>
        <taxon>Siboglinidae</taxon>
        <taxon>Ridgeia</taxon>
    </lineage>
</organism>
<protein>
    <submittedName>
        <fullName evidence="1">Uncharacterized protein</fullName>
    </submittedName>
</protein>
<sequence length="81" mass="8971">MYQQSHVYMAYNLCCISGPICCGIGPIVYYSCYVHSMQPVGCSPCVHSIQPGVFTISLLYLECLQIVLLFDQFVSEGCSCD</sequence>
<comment type="caution">
    <text evidence="1">The sequence shown here is derived from an EMBL/GenBank/DDBJ whole genome shotgun (WGS) entry which is preliminary data.</text>
</comment>
<proteinExistence type="predicted"/>
<gene>
    <name evidence="1" type="ORF">NP493_867g01014</name>
</gene>
<dbReference type="AlphaFoldDB" id="A0AAD9KLH9"/>
<reference evidence="1" key="1">
    <citation type="journal article" date="2023" name="Mol. Biol. Evol.">
        <title>Third-Generation Sequencing Reveals the Adaptive Role of the Epigenome in Three Deep-Sea Polychaetes.</title>
        <authorList>
            <person name="Perez M."/>
            <person name="Aroh O."/>
            <person name="Sun Y."/>
            <person name="Lan Y."/>
            <person name="Juniper S.K."/>
            <person name="Young C.R."/>
            <person name="Angers B."/>
            <person name="Qian P.Y."/>
        </authorList>
    </citation>
    <scope>NUCLEOTIDE SEQUENCE</scope>
    <source>
        <strain evidence="1">R07B-5</strain>
    </source>
</reference>
<accession>A0AAD9KLH9</accession>
<name>A0AAD9KLH9_RIDPI</name>
<dbReference type="EMBL" id="JAODUO010000871">
    <property type="protein sequence ID" value="KAK2173496.1"/>
    <property type="molecule type" value="Genomic_DNA"/>
</dbReference>
<evidence type="ECO:0000313" key="2">
    <source>
        <dbReference type="Proteomes" id="UP001209878"/>
    </source>
</evidence>
<dbReference type="Proteomes" id="UP001209878">
    <property type="component" value="Unassembled WGS sequence"/>
</dbReference>
<keyword evidence="2" id="KW-1185">Reference proteome</keyword>